<feature type="region of interest" description="Disordered" evidence="3">
    <location>
        <begin position="198"/>
        <end position="238"/>
    </location>
</feature>
<feature type="domain" description="Glycosyltransferase subfamily 4-like N-terminal" evidence="5">
    <location>
        <begin position="26"/>
        <end position="188"/>
    </location>
</feature>
<dbReference type="GO" id="GO:0102710">
    <property type="term" value="F:D-inositol-3-phosphate glycosyltransferase activity"/>
    <property type="evidence" value="ECO:0007669"/>
    <property type="project" value="UniProtKB-EC"/>
</dbReference>
<organism evidence="6 7">
    <name type="scientific">Leucobacter soli</name>
    <dbReference type="NCBI Taxonomy" id="2812850"/>
    <lineage>
        <taxon>Bacteria</taxon>
        <taxon>Bacillati</taxon>
        <taxon>Actinomycetota</taxon>
        <taxon>Actinomycetes</taxon>
        <taxon>Micrococcales</taxon>
        <taxon>Microbacteriaceae</taxon>
        <taxon>Leucobacter</taxon>
    </lineage>
</organism>
<protein>
    <submittedName>
        <fullName evidence="6">D-inositol-3-phosphate glycosyltransferase</fullName>
        <ecNumber evidence="6">2.4.1.250</ecNumber>
    </submittedName>
</protein>
<name>A0A916NW36_9MICO</name>
<evidence type="ECO:0000256" key="2">
    <source>
        <dbReference type="ARBA" id="ARBA00022679"/>
    </source>
</evidence>
<dbReference type="AlphaFoldDB" id="A0A916NW36"/>
<comment type="caution">
    <text evidence="6">The sequence shown here is derived from an EMBL/GenBank/DDBJ whole genome shotgun (WGS) entry which is preliminary data.</text>
</comment>
<evidence type="ECO:0000313" key="6">
    <source>
        <dbReference type="EMBL" id="CAG7613735.1"/>
    </source>
</evidence>
<evidence type="ECO:0000313" key="7">
    <source>
        <dbReference type="Proteomes" id="UP000693892"/>
    </source>
</evidence>
<gene>
    <name evidence="6" type="primary">mshA_2</name>
    <name evidence="6" type="ORF">LEUCIP111803_01728</name>
</gene>
<dbReference type="PANTHER" id="PTHR46401:SF2">
    <property type="entry name" value="GLYCOSYLTRANSFERASE WBBK-RELATED"/>
    <property type="match status" value="1"/>
</dbReference>
<dbReference type="Pfam" id="PF13579">
    <property type="entry name" value="Glyco_trans_4_4"/>
    <property type="match status" value="1"/>
</dbReference>
<keyword evidence="7" id="KW-1185">Reference proteome</keyword>
<dbReference type="Proteomes" id="UP000693892">
    <property type="component" value="Unassembled WGS sequence"/>
</dbReference>
<keyword evidence="1 6" id="KW-0328">Glycosyltransferase</keyword>
<dbReference type="EMBL" id="CAJVAP010000018">
    <property type="protein sequence ID" value="CAG7613735.1"/>
    <property type="molecule type" value="Genomic_DNA"/>
</dbReference>
<evidence type="ECO:0000256" key="1">
    <source>
        <dbReference type="ARBA" id="ARBA00022676"/>
    </source>
</evidence>
<reference evidence="6" key="1">
    <citation type="submission" date="2021-06" db="EMBL/GenBank/DDBJ databases">
        <authorList>
            <person name="Criscuolo A."/>
        </authorList>
    </citation>
    <scope>NUCLEOTIDE SEQUENCE</scope>
    <source>
        <strain evidence="6">CIP111803</strain>
    </source>
</reference>
<evidence type="ECO:0000259" key="5">
    <source>
        <dbReference type="Pfam" id="PF13579"/>
    </source>
</evidence>
<dbReference type="InterPro" id="IPR028098">
    <property type="entry name" value="Glyco_trans_4-like_N"/>
</dbReference>
<proteinExistence type="predicted"/>
<sequence length="412" mass="44521">MSTGSAGRPTRLLFDARYIRTDFHDGISRFSAELARAVQDAAVQDAASGAGLDVVFLIHDEAQRASLPEGARTLTIHAPTSWREPFTALILNRHRPDAVFSPMQTIGSLGRRFRLILTLHDTIYYRHRTPPRDLPAAVRFGWRLFHLSYLPQRLVLNRADVVATVSETSRRQFAAVRLTKRPVVVIANAPQDLAELLPAGETGSDRGSAVSSGPSSAQSSEPPSTGSSARSSARSSEPPRNVVYMGSFMPYKNVETLVRGLAGLPEHTLHLLSRISADRRRELEALAPAGARIVFHDGVSDAEYAALLDDRAVLATLSLDEGYGLPIAEALAFGVPAVVSDLEIFREVASDGAVFVPAEDPAAFAAAVRSLDDDETRAALVAAGTAHARSFSWRRSAERLLETVQALVSSAR</sequence>
<dbReference type="GO" id="GO:0009103">
    <property type="term" value="P:lipopolysaccharide biosynthetic process"/>
    <property type="evidence" value="ECO:0007669"/>
    <property type="project" value="TreeGrafter"/>
</dbReference>
<dbReference type="InterPro" id="IPR001296">
    <property type="entry name" value="Glyco_trans_1"/>
</dbReference>
<accession>A0A916NW36</accession>
<feature type="domain" description="Glycosyl transferase family 1" evidence="4">
    <location>
        <begin position="233"/>
        <end position="384"/>
    </location>
</feature>
<evidence type="ECO:0000256" key="3">
    <source>
        <dbReference type="SAM" id="MobiDB-lite"/>
    </source>
</evidence>
<dbReference type="PANTHER" id="PTHR46401">
    <property type="entry name" value="GLYCOSYLTRANSFERASE WBBK-RELATED"/>
    <property type="match status" value="1"/>
</dbReference>
<keyword evidence="2 6" id="KW-0808">Transferase</keyword>
<dbReference type="Pfam" id="PF00534">
    <property type="entry name" value="Glycos_transf_1"/>
    <property type="match status" value="1"/>
</dbReference>
<dbReference type="RefSeq" id="WP_218115485.1">
    <property type="nucleotide sequence ID" value="NZ_CAJVAP010000018.1"/>
</dbReference>
<evidence type="ECO:0000259" key="4">
    <source>
        <dbReference type="Pfam" id="PF00534"/>
    </source>
</evidence>
<dbReference type="EC" id="2.4.1.250" evidence="6"/>
<feature type="compositionally biased region" description="Low complexity" evidence="3">
    <location>
        <begin position="205"/>
        <end position="238"/>
    </location>
</feature>